<dbReference type="InterPro" id="IPR036388">
    <property type="entry name" value="WH-like_DNA-bd_sf"/>
</dbReference>
<dbReference type="InterPro" id="IPR036390">
    <property type="entry name" value="WH_DNA-bd_sf"/>
</dbReference>
<dbReference type="PANTHER" id="PTHR33204">
    <property type="entry name" value="TRANSCRIPTIONAL REGULATOR, MARR FAMILY"/>
    <property type="match status" value="1"/>
</dbReference>
<dbReference type="PANTHER" id="PTHR33204:SF37">
    <property type="entry name" value="HTH-TYPE TRANSCRIPTIONAL REGULATOR YODB"/>
    <property type="match status" value="1"/>
</dbReference>
<evidence type="ECO:0000313" key="5">
    <source>
        <dbReference type="EMBL" id="GEP69104.1"/>
    </source>
</evidence>
<keyword evidence="3" id="KW-0804">Transcription</keyword>
<comment type="caution">
    <text evidence="5">The sequence shown here is derived from an EMBL/GenBank/DDBJ whole genome shotgun (WGS) entry which is preliminary data.</text>
</comment>
<dbReference type="Proteomes" id="UP000321798">
    <property type="component" value="Unassembled WGS sequence"/>
</dbReference>
<gene>
    <name evidence="5" type="ORF">CSO01_18190</name>
</gene>
<keyword evidence="1" id="KW-0805">Transcription regulation</keyword>
<accession>A0A512PD13</accession>
<protein>
    <recommendedName>
        <fullName evidence="4">HTH hxlR-type domain-containing protein</fullName>
    </recommendedName>
</protein>
<dbReference type="InterPro" id="IPR002577">
    <property type="entry name" value="HTH_HxlR"/>
</dbReference>
<reference evidence="5 6" key="1">
    <citation type="submission" date="2019-07" db="EMBL/GenBank/DDBJ databases">
        <title>Whole genome shotgun sequence of Cellulomonas soli NBRC 109434.</title>
        <authorList>
            <person name="Hosoyama A."/>
            <person name="Uohara A."/>
            <person name="Ohji S."/>
            <person name="Ichikawa N."/>
        </authorList>
    </citation>
    <scope>NUCLEOTIDE SEQUENCE [LARGE SCALE GENOMIC DNA]</scope>
    <source>
        <strain evidence="5 6">NBRC 109434</strain>
    </source>
</reference>
<keyword evidence="6" id="KW-1185">Reference proteome</keyword>
<name>A0A512PD13_9CELL</name>
<dbReference type="GO" id="GO:0003677">
    <property type="term" value="F:DNA binding"/>
    <property type="evidence" value="ECO:0007669"/>
    <property type="project" value="UniProtKB-KW"/>
</dbReference>
<dbReference type="Pfam" id="PF01638">
    <property type="entry name" value="HxlR"/>
    <property type="match status" value="1"/>
</dbReference>
<evidence type="ECO:0000256" key="3">
    <source>
        <dbReference type="ARBA" id="ARBA00023163"/>
    </source>
</evidence>
<dbReference type="Gene3D" id="1.10.10.10">
    <property type="entry name" value="Winged helix-like DNA-binding domain superfamily/Winged helix DNA-binding domain"/>
    <property type="match status" value="1"/>
</dbReference>
<evidence type="ECO:0000256" key="1">
    <source>
        <dbReference type="ARBA" id="ARBA00023015"/>
    </source>
</evidence>
<organism evidence="5 6">
    <name type="scientific">Cellulomonas soli</name>
    <dbReference type="NCBI Taxonomy" id="931535"/>
    <lineage>
        <taxon>Bacteria</taxon>
        <taxon>Bacillati</taxon>
        <taxon>Actinomycetota</taxon>
        <taxon>Actinomycetes</taxon>
        <taxon>Micrococcales</taxon>
        <taxon>Cellulomonadaceae</taxon>
        <taxon>Cellulomonas</taxon>
    </lineage>
</organism>
<evidence type="ECO:0000313" key="6">
    <source>
        <dbReference type="Proteomes" id="UP000321798"/>
    </source>
</evidence>
<dbReference type="SUPFAM" id="SSF46785">
    <property type="entry name" value="Winged helix' DNA-binding domain"/>
    <property type="match status" value="1"/>
</dbReference>
<evidence type="ECO:0000256" key="2">
    <source>
        <dbReference type="ARBA" id="ARBA00023125"/>
    </source>
</evidence>
<dbReference type="AlphaFoldDB" id="A0A512PD13"/>
<sequence length="146" mass="15692">MTSIVVMSRATERADGMSVFDPGCTSRSVLEHATGRWGALTLAALVDGPLRFAQVRRAVSGVSDRMLSQTLQRLEADGLLSRTQHSVIPPRVDYELTDLGRPIAARICDLIDAIYDQLPGIVTHQRARADGIGGIDLPETGEPPAS</sequence>
<evidence type="ECO:0000259" key="4">
    <source>
        <dbReference type="PROSITE" id="PS51118"/>
    </source>
</evidence>
<proteinExistence type="predicted"/>
<dbReference type="PROSITE" id="PS51118">
    <property type="entry name" value="HTH_HXLR"/>
    <property type="match status" value="1"/>
</dbReference>
<feature type="domain" description="HTH hxlR-type" evidence="4">
    <location>
        <begin position="24"/>
        <end position="122"/>
    </location>
</feature>
<dbReference type="EMBL" id="BKAL01000006">
    <property type="protein sequence ID" value="GEP69104.1"/>
    <property type="molecule type" value="Genomic_DNA"/>
</dbReference>
<keyword evidence="2" id="KW-0238">DNA-binding</keyword>